<evidence type="ECO:0000256" key="1">
    <source>
        <dbReference type="ARBA" id="ARBA00004141"/>
    </source>
</evidence>
<accession>A0A8H3PEM8</accession>
<dbReference type="Pfam" id="PF20684">
    <property type="entry name" value="Fung_rhodopsin"/>
    <property type="match status" value="1"/>
</dbReference>
<dbReference type="Proteomes" id="UP000664521">
    <property type="component" value="Unassembled WGS sequence"/>
</dbReference>
<dbReference type="EMBL" id="CAJPDS010000126">
    <property type="protein sequence ID" value="CAF9939197.1"/>
    <property type="molecule type" value="Genomic_DNA"/>
</dbReference>
<keyword evidence="3 6" id="KW-1133">Transmembrane helix</keyword>
<evidence type="ECO:0000256" key="5">
    <source>
        <dbReference type="ARBA" id="ARBA00038359"/>
    </source>
</evidence>
<evidence type="ECO:0000256" key="4">
    <source>
        <dbReference type="ARBA" id="ARBA00023136"/>
    </source>
</evidence>
<evidence type="ECO:0000256" key="2">
    <source>
        <dbReference type="ARBA" id="ARBA00022692"/>
    </source>
</evidence>
<dbReference type="AlphaFoldDB" id="A0A8H3PEM8"/>
<protein>
    <recommendedName>
        <fullName evidence="7">Rhodopsin domain-containing protein</fullName>
    </recommendedName>
</protein>
<organism evidence="8 9">
    <name type="scientific">Heterodermia speciosa</name>
    <dbReference type="NCBI Taxonomy" id="116794"/>
    <lineage>
        <taxon>Eukaryota</taxon>
        <taxon>Fungi</taxon>
        <taxon>Dikarya</taxon>
        <taxon>Ascomycota</taxon>
        <taxon>Pezizomycotina</taxon>
        <taxon>Lecanoromycetes</taxon>
        <taxon>OSLEUM clade</taxon>
        <taxon>Lecanoromycetidae</taxon>
        <taxon>Caliciales</taxon>
        <taxon>Physciaceae</taxon>
        <taxon>Heterodermia</taxon>
    </lineage>
</organism>
<evidence type="ECO:0000313" key="9">
    <source>
        <dbReference type="Proteomes" id="UP000664521"/>
    </source>
</evidence>
<dbReference type="InterPro" id="IPR049326">
    <property type="entry name" value="Rhodopsin_dom_fungi"/>
</dbReference>
<evidence type="ECO:0000313" key="8">
    <source>
        <dbReference type="EMBL" id="CAF9939197.1"/>
    </source>
</evidence>
<feature type="transmembrane region" description="Helical" evidence="6">
    <location>
        <begin position="270"/>
        <end position="291"/>
    </location>
</feature>
<evidence type="ECO:0000259" key="7">
    <source>
        <dbReference type="Pfam" id="PF20684"/>
    </source>
</evidence>
<gene>
    <name evidence="8" type="ORF">HETSPECPRED_001510</name>
</gene>
<dbReference type="PANTHER" id="PTHR33048:SF146">
    <property type="entry name" value="INTEGRAL MEMBRANE PROTEIN"/>
    <property type="match status" value="1"/>
</dbReference>
<sequence length="393" mass="44255">MSPATYTVTAPPHPALTPPPGVVPNFQGPYTLKPYTDLTIAGGIVITTCLVLTRMFVKARIVRKFLWEDWTCFVGWLSYLAFVSLEWRTAVRGAGTHQWNLRFEDLQYNLWLSNYSDMCYCISIACVKLSILLLITRIFLSVNRDIFFWVTQLLIWVNSLFYAIAVFLAIFACRPRKKIWNPDLPGHCLNSKSLYITSAAFNTASDIAMLSVPLYLIWSLQTSFRRKVGISAVFGTGAFACSCSLVRIYFEIKITRSKDFSYVHMETGLLGYAEVACGLICGSLPILPLFWQHISTSCREKSISLQPVNNRTPGQRSNYTPSKVTRTWDEAYDSRHKAPGKDWVKLEDGTVTKVSDSDLEQKTVDELAVTDAILGNVENGVISKAKQAIRHQS</sequence>
<name>A0A8H3PEM8_9LECA</name>
<comment type="similarity">
    <text evidence="5">Belongs to the SAT4 family.</text>
</comment>
<comment type="subcellular location">
    <subcellularLocation>
        <location evidence="1">Membrane</location>
        <topology evidence="1">Multi-pass membrane protein</topology>
    </subcellularLocation>
</comment>
<feature type="transmembrane region" description="Helical" evidence="6">
    <location>
        <begin position="118"/>
        <end position="140"/>
    </location>
</feature>
<feature type="domain" description="Rhodopsin" evidence="7">
    <location>
        <begin position="54"/>
        <end position="287"/>
    </location>
</feature>
<keyword evidence="9" id="KW-1185">Reference proteome</keyword>
<proteinExistence type="inferred from homology"/>
<evidence type="ECO:0000256" key="3">
    <source>
        <dbReference type="ARBA" id="ARBA00022989"/>
    </source>
</evidence>
<reference evidence="8" key="1">
    <citation type="submission" date="2021-03" db="EMBL/GenBank/DDBJ databases">
        <authorList>
            <person name="Tagirdzhanova G."/>
        </authorList>
    </citation>
    <scope>NUCLEOTIDE SEQUENCE</scope>
</reference>
<feature type="transmembrane region" description="Helical" evidence="6">
    <location>
        <begin position="230"/>
        <end position="250"/>
    </location>
</feature>
<feature type="transmembrane region" description="Helical" evidence="6">
    <location>
        <begin position="38"/>
        <end position="57"/>
    </location>
</feature>
<dbReference type="InterPro" id="IPR052337">
    <property type="entry name" value="SAT4-like"/>
</dbReference>
<comment type="caution">
    <text evidence="8">The sequence shown here is derived from an EMBL/GenBank/DDBJ whole genome shotgun (WGS) entry which is preliminary data.</text>
</comment>
<dbReference type="PANTHER" id="PTHR33048">
    <property type="entry name" value="PTH11-LIKE INTEGRAL MEMBRANE PROTEIN (AFU_ORTHOLOGUE AFUA_5G11245)"/>
    <property type="match status" value="1"/>
</dbReference>
<dbReference type="OrthoDB" id="4682787at2759"/>
<evidence type="ECO:0000256" key="6">
    <source>
        <dbReference type="SAM" id="Phobius"/>
    </source>
</evidence>
<dbReference type="GO" id="GO:0016020">
    <property type="term" value="C:membrane"/>
    <property type="evidence" value="ECO:0007669"/>
    <property type="project" value="UniProtKB-SubCell"/>
</dbReference>
<keyword evidence="4 6" id="KW-0472">Membrane</keyword>
<feature type="transmembrane region" description="Helical" evidence="6">
    <location>
        <begin position="146"/>
        <end position="173"/>
    </location>
</feature>
<keyword evidence="2 6" id="KW-0812">Transmembrane</keyword>